<dbReference type="Gene3D" id="1.10.10.10">
    <property type="entry name" value="Winged helix-like DNA-binding domain superfamily/Winged helix DNA-binding domain"/>
    <property type="match status" value="1"/>
</dbReference>
<dbReference type="InterPro" id="IPR036388">
    <property type="entry name" value="WH-like_DNA-bd_sf"/>
</dbReference>
<evidence type="ECO:0000256" key="2">
    <source>
        <dbReference type="ARBA" id="ARBA00023015"/>
    </source>
</evidence>
<protein>
    <submittedName>
        <fullName evidence="8">RNA polymerase sigma factor</fullName>
    </submittedName>
</protein>
<dbReference type="InterPro" id="IPR039425">
    <property type="entry name" value="RNA_pol_sigma-70-like"/>
</dbReference>
<comment type="similarity">
    <text evidence="1">Belongs to the sigma-70 factor family. ECF subfamily.</text>
</comment>
<dbReference type="Gene3D" id="1.10.1740.10">
    <property type="match status" value="1"/>
</dbReference>
<dbReference type="Pfam" id="PF04542">
    <property type="entry name" value="Sigma70_r2"/>
    <property type="match status" value="1"/>
</dbReference>
<keyword evidence="9" id="KW-1185">Reference proteome</keyword>
<keyword evidence="5" id="KW-0804">Transcription</keyword>
<keyword evidence="4" id="KW-0238">DNA-binding</keyword>
<dbReference type="Pfam" id="PF04545">
    <property type="entry name" value="Sigma70_r4"/>
    <property type="match status" value="1"/>
</dbReference>
<dbReference type="InterPro" id="IPR007627">
    <property type="entry name" value="RNA_pol_sigma70_r2"/>
</dbReference>
<dbReference type="InterPro" id="IPR008969">
    <property type="entry name" value="CarboxyPept-like_regulatory"/>
</dbReference>
<accession>A0A518EY32</accession>
<evidence type="ECO:0000313" key="9">
    <source>
        <dbReference type="Proteomes" id="UP000320390"/>
    </source>
</evidence>
<evidence type="ECO:0000259" key="7">
    <source>
        <dbReference type="Pfam" id="PF04545"/>
    </source>
</evidence>
<dbReference type="SUPFAM" id="SSF88659">
    <property type="entry name" value="Sigma3 and sigma4 domains of RNA polymerase sigma factors"/>
    <property type="match status" value="1"/>
</dbReference>
<name>A0A518EY32_9BACT</name>
<evidence type="ECO:0000313" key="8">
    <source>
        <dbReference type="EMBL" id="QDV08992.1"/>
    </source>
</evidence>
<dbReference type="GO" id="GO:0003677">
    <property type="term" value="F:DNA binding"/>
    <property type="evidence" value="ECO:0007669"/>
    <property type="project" value="UniProtKB-KW"/>
</dbReference>
<dbReference type="EMBL" id="CP036434">
    <property type="protein sequence ID" value="QDV08992.1"/>
    <property type="molecule type" value="Genomic_DNA"/>
</dbReference>
<keyword evidence="3" id="KW-0731">Sigma factor</keyword>
<dbReference type="InterPro" id="IPR014284">
    <property type="entry name" value="RNA_pol_sigma-70_dom"/>
</dbReference>
<dbReference type="SUPFAM" id="SSF88946">
    <property type="entry name" value="Sigma2 domain of RNA polymerase sigma factors"/>
    <property type="match status" value="1"/>
</dbReference>
<dbReference type="InterPro" id="IPR013325">
    <property type="entry name" value="RNA_pol_sigma_r2"/>
</dbReference>
<feature type="domain" description="RNA polymerase sigma-70 region 4" evidence="7">
    <location>
        <begin position="130"/>
        <end position="168"/>
    </location>
</feature>
<evidence type="ECO:0000256" key="4">
    <source>
        <dbReference type="ARBA" id="ARBA00023125"/>
    </source>
</evidence>
<reference evidence="8 9" key="1">
    <citation type="submission" date="2019-02" db="EMBL/GenBank/DDBJ databases">
        <title>Deep-cultivation of Planctomycetes and their phenomic and genomic characterization uncovers novel biology.</title>
        <authorList>
            <person name="Wiegand S."/>
            <person name="Jogler M."/>
            <person name="Boedeker C."/>
            <person name="Pinto D."/>
            <person name="Vollmers J."/>
            <person name="Rivas-Marin E."/>
            <person name="Kohn T."/>
            <person name="Peeters S.H."/>
            <person name="Heuer A."/>
            <person name="Rast P."/>
            <person name="Oberbeckmann S."/>
            <person name="Bunk B."/>
            <person name="Jeske O."/>
            <person name="Meyerdierks A."/>
            <person name="Storesund J.E."/>
            <person name="Kallscheuer N."/>
            <person name="Luecker S."/>
            <person name="Lage O.M."/>
            <person name="Pohl T."/>
            <person name="Merkel B.J."/>
            <person name="Hornburger P."/>
            <person name="Mueller R.-W."/>
            <person name="Bruemmer F."/>
            <person name="Labrenz M."/>
            <person name="Spormann A.M."/>
            <person name="Op den Camp H."/>
            <person name="Overmann J."/>
            <person name="Amann R."/>
            <person name="Jetten M.S.M."/>
            <person name="Mascher T."/>
            <person name="Medema M.H."/>
            <person name="Devos D.P."/>
            <person name="Kaster A.-K."/>
            <person name="Ovreas L."/>
            <person name="Rohde M."/>
            <person name="Galperin M.Y."/>
            <person name="Jogler C."/>
        </authorList>
    </citation>
    <scope>NUCLEOTIDE SEQUENCE [LARGE SCALE GENOMIC DNA]</scope>
    <source>
        <strain evidence="8 9">Poly30</strain>
    </source>
</reference>
<dbReference type="NCBIfam" id="TIGR02937">
    <property type="entry name" value="sigma70-ECF"/>
    <property type="match status" value="1"/>
</dbReference>
<dbReference type="GO" id="GO:0016987">
    <property type="term" value="F:sigma factor activity"/>
    <property type="evidence" value="ECO:0007669"/>
    <property type="project" value="UniProtKB-KW"/>
</dbReference>
<gene>
    <name evidence="8" type="ORF">Poly30_45480</name>
</gene>
<keyword evidence="2" id="KW-0805">Transcription regulation</keyword>
<evidence type="ECO:0000256" key="3">
    <source>
        <dbReference type="ARBA" id="ARBA00023082"/>
    </source>
</evidence>
<evidence type="ECO:0000256" key="5">
    <source>
        <dbReference type="ARBA" id="ARBA00023163"/>
    </source>
</evidence>
<dbReference type="AlphaFoldDB" id="A0A518EY32"/>
<feature type="domain" description="RNA polymerase sigma-70 region 2" evidence="6">
    <location>
        <begin position="19"/>
        <end position="78"/>
    </location>
</feature>
<organism evidence="8 9">
    <name type="scientific">Saltatorellus ferox</name>
    <dbReference type="NCBI Taxonomy" id="2528018"/>
    <lineage>
        <taxon>Bacteria</taxon>
        <taxon>Pseudomonadati</taxon>
        <taxon>Planctomycetota</taxon>
        <taxon>Planctomycetia</taxon>
        <taxon>Planctomycetia incertae sedis</taxon>
        <taxon>Saltatorellus</taxon>
    </lineage>
</organism>
<dbReference type="SUPFAM" id="SSF49464">
    <property type="entry name" value="Carboxypeptidase regulatory domain-like"/>
    <property type="match status" value="2"/>
</dbReference>
<evidence type="ECO:0000259" key="6">
    <source>
        <dbReference type="Pfam" id="PF04542"/>
    </source>
</evidence>
<dbReference type="PANTHER" id="PTHR43133:SF8">
    <property type="entry name" value="RNA POLYMERASE SIGMA FACTOR HI_1459-RELATED"/>
    <property type="match status" value="1"/>
</dbReference>
<dbReference type="GO" id="GO:0006352">
    <property type="term" value="P:DNA-templated transcription initiation"/>
    <property type="evidence" value="ECO:0007669"/>
    <property type="project" value="InterPro"/>
</dbReference>
<proteinExistence type="inferred from homology"/>
<dbReference type="Proteomes" id="UP000320390">
    <property type="component" value="Chromosome"/>
</dbReference>
<dbReference type="PANTHER" id="PTHR43133">
    <property type="entry name" value="RNA POLYMERASE ECF-TYPE SIGMA FACTO"/>
    <property type="match status" value="1"/>
</dbReference>
<dbReference type="InterPro" id="IPR007630">
    <property type="entry name" value="RNA_pol_sigma70_r4"/>
</dbReference>
<sequence length="989" mass="107199">MSSSSMPPDPEELLAERLWLRSLSARLVGASDADDLAQDVWLQTLEAEGRGGPVIASNRGWLTGVARKMALRRHRRDGARSARERIHAADALDGDPPLHARAADELAERAELERHVVAELLALREPIRSTLLFRFQAGLSAAEIARRTGVPDGTVRRRIKTGLDELRERMNARFGGQLLWGPVLLGSRASLAKAPSVAALSLTSLAALKKLAMVLGLLLLGFAWVSRIQWSKAETSATPEWIAPSSALAPPMLEVAAAGSGERTPAMTLTNTMEGAGRLIYRFVGTEGQPLAVTQALTEIDGHRVELGSAVDGLLLVNDEIAAQLARAHEARASLVVCRSNAWPCTFEASVRPGEHTLAWPAGRTVSGRLLEEGRSPGEPIRMRLGRDIGWSGRPTALALDTRAEPLPMEVVTASDGSFTILDLPEDWRGWLKLDRGWWFDTLSETSGIFTSKAVTLSHLRVERMPRIVGRLVSSESGEPLPMARIRVMEQDGSLGTGYPSILTDSEGRFEWIATPGVWTELVLGINPELVARELSPIDASSAHVTDLGDLELASAIPADLMVLDAKGDPMEGASVGYEFDWEPSSVVTNSAGRCTAWGPPNGRLRLRVSAEGHARRHFDLPLPGSRETLELKLERCQEIDLRVVDSAGEPAIGVRVDYLVMNPGADHAERDSQLSDEVGQVALVGFPMDASITCGFLEADGTWARAPMTVLPGPDGVFRGELTVIPQGRVPLRGRVLTKDGEPVAGALVSIIGGDHMAPRTDADGRFDVQVDARLERLMIDVRAMGFPVKTVFLPPPSDPDFRELGGLEIVMGEIRKLTLELISSTGEPVKADGVRPEQINDRGQWRDSSRVRARGTGRYEIAGLSGDEVRLTVWRDQVQHECFVPPGVTAFSMVIREPQAVQVDLSAVKSTPGLSYLSLTRIHPEKPELSRQAWSQNLSRSDLEAGALVVHSVPGTYRIHVGTFDGEVASALVEIRPGEPASVRLVR</sequence>
<evidence type="ECO:0000256" key="1">
    <source>
        <dbReference type="ARBA" id="ARBA00010641"/>
    </source>
</evidence>
<dbReference type="InterPro" id="IPR013324">
    <property type="entry name" value="RNA_pol_sigma_r3/r4-like"/>
</dbReference>